<dbReference type="PANTHER" id="PTHR12147:SF56">
    <property type="entry name" value="AMINOPEPTIDASE YDR415C-RELATED"/>
    <property type="match status" value="1"/>
</dbReference>
<protein>
    <recommendedName>
        <fullName evidence="9">Peptide hydrolase</fullName>
        <ecNumber evidence="9">3.4.-.-</ecNumber>
    </recommendedName>
</protein>
<evidence type="ECO:0000256" key="2">
    <source>
        <dbReference type="ARBA" id="ARBA00022438"/>
    </source>
</evidence>
<dbReference type="Gene3D" id="3.40.630.10">
    <property type="entry name" value="Zn peptidases"/>
    <property type="match status" value="1"/>
</dbReference>
<evidence type="ECO:0000256" key="4">
    <source>
        <dbReference type="ARBA" id="ARBA00022723"/>
    </source>
</evidence>
<dbReference type="OrthoDB" id="2214at2759"/>
<dbReference type="EMBL" id="KV453842">
    <property type="protein sequence ID" value="ODV91028.1"/>
    <property type="molecule type" value="Genomic_DNA"/>
</dbReference>
<dbReference type="PANTHER" id="PTHR12147">
    <property type="entry name" value="METALLOPEPTIDASE M28 FAMILY MEMBER"/>
    <property type="match status" value="1"/>
</dbReference>
<dbReference type="Proteomes" id="UP000095023">
    <property type="component" value="Unassembled WGS sequence"/>
</dbReference>
<organism evidence="11 12">
    <name type="scientific">Tortispora caseinolytica NRRL Y-17796</name>
    <dbReference type="NCBI Taxonomy" id="767744"/>
    <lineage>
        <taxon>Eukaryota</taxon>
        <taxon>Fungi</taxon>
        <taxon>Dikarya</taxon>
        <taxon>Ascomycota</taxon>
        <taxon>Saccharomycotina</taxon>
        <taxon>Trigonopsidomycetes</taxon>
        <taxon>Trigonopsidales</taxon>
        <taxon>Trigonopsidaceae</taxon>
        <taxon>Tortispora</taxon>
    </lineage>
</organism>
<dbReference type="GO" id="GO:0004177">
    <property type="term" value="F:aminopeptidase activity"/>
    <property type="evidence" value="ECO:0007669"/>
    <property type="project" value="UniProtKB-KW"/>
</dbReference>
<comment type="cofactor">
    <cofactor evidence="1">
        <name>Zn(2+)</name>
        <dbReference type="ChEBI" id="CHEBI:29105"/>
    </cofactor>
</comment>
<keyword evidence="4 9" id="KW-0479">Metal-binding</keyword>
<keyword evidence="3 9" id="KW-0645">Protease</keyword>
<accession>A0A1E4TH69</accession>
<evidence type="ECO:0000259" key="10">
    <source>
        <dbReference type="Pfam" id="PF04389"/>
    </source>
</evidence>
<feature type="chain" id="PRO_5009027775" description="Peptide hydrolase" evidence="9">
    <location>
        <begin position="17"/>
        <end position="307"/>
    </location>
</feature>
<evidence type="ECO:0000256" key="3">
    <source>
        <dbReference type="ARBA" id="ARBA00022670"/>
    </source>
</evidence>
<gene>
    <name evidence="11" type="ORF">CANCADRAFT_25494</name>
</gene>
<evidence type="ECO:0000256" key="6">
    <source>
        <dbReference type="ARBA" id="ARBA00022801"/>
    </source>
</evidence>
<keyword evidence="2" id="KW-0031">Aminopeptidase</keyword>
<evidence type="ECO:0000256" key="8">
    <source>
        <dbReference type="ARBA" id="ARBA00043962"/>
    </source>
</evidence>
<evidence type="ECO:0000313" key="11">
    <source>
        <dbReference type="EMBL" id="ODV91028.1"/>
    </source>
</evidence>
<keyword evidence="12" id="KW-1185">Reference proteome</keyword>
<sequence length="307" mass="34572">MTFIFILALLCSFCYADKFTRHRFPTQLSYNDTVSNSIDQIDLQRMYLFVASITSCHNRYYISDSGSVAVSKLIDLLNPLISANNFLSIETVEHPWKQKSVIVKWNTPQKETVVLGSHIDSSSHFFPSRSFSPGADDNASGMAALFEVLNVLLQVQFKPNRNIEFHFYSAEESGLKGSQQIFQHYSRTHKNIISMVQFDTIGIPNPHLAPHMAVVTDNASPPLVQFLRMIAQRHSTLPLSPTKCRYACSDHASANKFKFPSALITESKLLGRNWFVHSTADTIDHLDFNHIAEAVKIALGYTIELAT</sequence>
<dbReference type="InterPro" id="IPR007484">
    <property type="entry name" value="Peptidase_M28"/>
</dbReference>
<dbReference type="GO" id="GO:0046872">
    <property type="term" value="F:metal ion binding"/>
    <property type="evidence" value="ECO:0007669"/>
    <property type="project" value="UniProtKB-KW"/>
</dbReference>
<dbReference type="Pfam" id="PF04389">
    <property type="entry name" value="Peptidase_M28"/>
    <property type="match status" value="1"/>
</dbReference>
<dbReference type="InterPro" id="IPR045175">
    <property type="entry name" value="M28_fam"/>
</dbReference>
<dbReference type="EC" id="3.4.-.-" evidence="9"/>
<evidence type="ECO:0000256" key="7">
    <source>
        <dbReference type="ARBA" id="ARBA00022833"/>
    </source>
</evidence>
<evidence type="ECO:0000256" key="9">
    <source>
        <dbReference type="RuleBase" id="RU361240"/>
    </source>
</evidence>
<evidence type="ECO:0000256" key="1">
    <source>
        <dbReference type="ARBA" id="ARBA00001947"/>
    </source>
</evidence>
<dbReference type="GO" id="GO:0008235">
    <property type="term" value="F:metalloexopeptidase activity"/>
    <property type="evidence" value="ECO:0007669"/>
    <property type="project" value="InterPro"/>
</dbReference>
<evidence type="ECO:0000256" key="5">
    <source>
        <dbReference type="ARBA" id="ARBA00022729"/>
    </source>
</evidence>
<dbReference type="GO" id="GO:0006508">
    <property type="term" value="P:proteolysis"/>
    <property type="evidence" value="ECO:0007669"/>
    <property type="project" value="UniProtKB-KW"/>
</dbReference>
<feature type="domain" description="Peptidase M28" evidence="10">
    <location>
        <begin position="101"/>
        <end position="299"/>
    </location>
</feature>
<keyword evidence="7 9" id="KW-0862">Zinc</keyword>
<feature type="signal peptide" evidence="9">
    <location>
        <begin position="1"/>
        <end position="16"/>
    </location>
</feature>
<reference evidence="12" key="1">
    <citation type="submission" date="2016-02" db="EMBL/GenBank/DDBJ databases">
        <title>Comparative genomics of biotechnologically important yeasts.</title>
        <authorList>
            <consortium name="DOE Joint Genome Institute"/>
            <person name="Riley R."/>
            <person name="Haridas S."/>
            <person name="Wolfe K.H."/>
            <person name="Lopes M.R."/>
            <person name="Hittinger C.T."/>
            <person name="Goker M."/>
            <person name="Salamov A."/>
            <person name="Wisecaver J."/>
            <person name="Long T.M."/>
            <person name="Aerts A.L."/>
            <person name="Barry K."/>
            <person name="Choi C."/>
            <person name="Clum A."/>
            <person name="Coughlan A.Y."/>
            <person name="Deshpande S."/>
            <person name="Douglass A.P."/>
            <person name="Hanson S.J."/>
            <person name="Klenk H.-P."/>
            <person name="Labutti K."/>
            <person name="Lapidus A."/>
            <person name="Lindquist E."/>
            <person name="Lipzen A."/>
            <person name="Meier-Kolthoff J.P."/>
            <person name="Ohm R.A."/>
            <person name="Otillar R.P."/>
            <person name="Pangilinan J."/>
            <person name="Peng Y."/>
            <person name="Rokas A."/>
            <person name="Rosa C.A."/>
            <person name="Scheuner C."/>
            <person name="Sibirny A.A."/>
            <person name="Slot J.C."/>
            <person name="Stielow J.B."/>
            <person name="Sun H."/>
            <person name="Kurtzman C.P."/>
            <person name="Blackwell M."/>
            <person name="Jeffries T.W."/>
            <person name="Grigoriev I.V."/>
        </authorList>
    </citation>
    <scope>NUCLEOTIDE SEQUENCE [LARGE SCALE GENOMIC DNA]</scope>
    <source>
        <strain evidence="12">NRRL Y-17796</strain>
    </source>
</reference>
<proteinExistence type="inferred from homology"/>
<name>A0A1E4TH69_9ASCO</name>
<keyword evidence="6 9" id="KW-0378">Hydrolase</keyword>
<dbReference type="SUPFAM" id="SSF53187">
    <property type="entry name" value="Zn-dependent exopeptidases"/>
    <property type="match status" value="1"/>
</dbReference>
<dbReference type="AlphaFoldDB" id="A0A1E4TH69"/>
<comment type="similarity">
    <text evidence="8">Belongs to the peptidase M28 family. M28E subfamily.</text>
</comment>
<evidence type="ECO:0000313" key="12">
    <source>
        <dbReference type="Proteomes" id="UP000095023"/>
    </source>
</evidence>
<keyword evidence="5 9" id="KW-0732">Signal</keyword>